<comment type="caution">
    <text evidence="2">The sequence shown here is derived from an EMBL/GenBank/DDBJ whole genome shotgun (WGS) entry which is preliminary data.</text>
</comment>
<evidence type="ECO:0000313" key="3">
    <source>
        <dbReference type="Proteomes" id="UP000256541"/>
    </source>
</evidence>
<dbReference type="Proteomes" id="UP000256541">
    <property type="component" value="Unassembled WGS sequence"/>
</dbReference>
<dbReference type="OrthoDB" id="5126504at2"/>
<dbReference type="GO" id="GO:0003677">
    <property type="term" value="F:DNA binding"/>
    <property type="evidence" value="ECO:0007669"/>
    <property type="project" value="InterPro"/>
</dbReference>
<dbReference type="InterPro" id="IPR010982">
    <property type="entry name" value="Lambda_DNA-bd_dom_sf"/>
</dbReference>
<protein>
    <recommendedName>
        <fullName evidence="4">HTH cro/C1-type domain-containing protein</fullName>
    </recommendedName>
</protein>
<evidence type="ECO:0000313" key="2">
    <source>
        <dbReference type="EMBL" id="RFA14511.1"/>
    </source>
</evidence>
<accession>A0A3E0VXQ7</accession>
<dbReference type="RefSeq" id="WP_116411565.1">
    <property type="nucleotide sequence ID" value="NZ_NBXB01000028.1"/>
</dbReference>
<organism evidence="2 3">
    <name type="scientific">Subtercola boreus</name>
    <dbReference type="NCBI Taxonomy" id="120213"/>
    <lineage>
        <taxon>Bacteria</taxon>
        <taxon>Bacillati</taxon>
        <taxon>Actinomycetota</taxon>
        <taxon>Actinomycetes</taxon>
        <taxon>Micrococcales</taxon>
        <taxon>Microbacteriaceae</taxon>
        <taxon>Subtercola</taxon>
    </lineage>
</organism>
<dbReference type="InterPro" id="IPR001387">
    <property type="entry name" value="Cro/C1-type_HTH"/>
</dbReference>
<dbReference type="Gene3D" id="1.10.260.40">
    <property type="entry name" value="lambda repressor-like DNA-binding domains"/>
    <property type="match status" value="1"/>
</dbReference>
<name>A0A3E0VXQ7_9MICO</name>
<dbReference type="SUPFAM" id="SSF47413">
    <property type="entry name" value="lambda repressor-like DNA-binding domains"/>
    <property type="match status" value="1"/>
</dbReference>
<sequence length="185" mass="20636">MDENADEPKFSPVDRAFGRNVKRAREDSGLLQTDIASQMTARGHRYHQATVYKVESGQRKIPLGEAVDLADIVQRPLAELLAPTEQANDERAVHLAAQTFADKVSTLIDASDEVYGSQAALALIVERVTEKYGEALGNPDEFYAMYGPLIGWEGATRIWDTLRDLQKDRQWIALMENMGRDSLGK</sequence>
<proteinExistence type="predicted"/>
<feature type="region of interest" description="Disordered" evidence="1">
    <location>
        <begin position="1"/>
        <end position="21"/>
    </location>
</feature>
<evidence type="ECO:0008006" key="4">
    <source>
        <dbReference type="Google" id="ProtNLM"/>
    </source>
</evidence>
<dbReference type="EMBL" id="NBXB01000028">
    <property type="protein sequence ID" value="RFA14511.1"/>
    <property type="molecule type" value="Genomic_DNA"/>
</dbReference>
<evidence type="ECO:0000256" key="1">
    <source>
        <dbReference type="SAM" id="MobiDB-lite"/>
    </source>
</evidence>
<dbReference type="AlphaFoldDB" id="A0A3E0VXQ7"/>
<dbReference type="CDD" id="cd00093">
    <property type="entry name" value="HTH_XRE"/>
    <property type="match status" value="1"/>
</dbReference>
<gene>
    <name evidence="2" type="ORF">B7R22_09835</name>
</gene>
<reference evidence="2 3" key="1">
    <citation type="submission" date="2017-04" db="EMBL/GenBank/DDBJ databases">
        <title>Comparative genome analysis of Subtercola boreus.</title>
        <authorList>
            <person name="Cho Y.-J."/>
            <person name="Cho A."/>
            <person name="Kim O.-S."/>
            <person name="Lee J.-I."/>
        </authorList>
    </citation>
    <scope>NUCLEOTIDE SEQUENCE [LARGE SCALE GENOMIC DNA]</scope>
    <source>
        <strain evidence="2 3">P27479</strain>
    </source>
</reference>